<evidence type="ECO:0008006" key="3">
    <source>
        <dbReference type="Google" id="ProtNLM"/>
    </source>
</evidence>
<dbReference type="Proteomes" id="UP000182938">
    <property type="component" value="Chromosome"/>
</dbReference>
<dbReference type="InterPro" id="IPR025534">
    <property type="entry name" value="DUF4420"/>
</dbReference>
<evidence type="ECO:0000313" key="1">
    <source>
        <dbReference type="EMBL" id="APH01086.1"/>
    </source>
</evidence>
<evidence type="ECO:0000313" key="2">
    <source>
        <dbReference type="Proteomes" id="UP000182938"/>
    </source>
</evidence>
<protein>
    <recommendedName>
        <fullName evidence="3">PD-(D/E)XK family member</fullName>
    </recommendedName>
</protein>
<reference evidence="1 2" key="1">
    <citation type="submission" date="2015-11" db="EMBL/GenBank/DDBJ databases">
        <authorList>
            <person name="Zhang Y."/>
            <person name="Guo Z."/>
        </authorList>
    </citation>
    <scope>NUCLEOTIDE SEQUENCE [LARGE SCALE GENOMIC DNA]</scope>
    <source>
        <strain evidence="1 2">YFY001</strain>
    </source>
</reference>
<accession>A0A1L3MFX8</accession>
<dbReference type="RefSeq" id="WP_072624245.1">
    <property type="nucleotide sequence ID" value="NZ_CP013290.1"/>
</dbReference>
<organism evidence="1 2">
    <name type="scientific">Janibacter indicus</name>
    <dbReference type="NCBI Taxonomy" id="857417"/>
    <lineage>
        <taxon>Bacteria</taxon>
        <taxon>Bacillati</taxon>
        <taxon>Actinomycetota</taxon>
        <taxon>Actinomycetes</taxon>
        <taxon>Micrococcales</taxon>
        <taxon>Intrasporangiaceae</taxon>
        <taxon>Janibacter</taxon>
    </lineage>
</organism>
<dbReference type="AlphaFoldDB" id="A0A1L3MFX8"/>
<sequence length="322" mass="35571">MESFYALALDKSQVLTDGQLVTQAVTVGYVDAHLAVDGDGLPHLLVPVHGAVSQDRRSAAVWITRRELQVDGEMQVFADLGCRDHDLVRVFDRLVTEVLEVAERTGERLDLVQARTLVEWRHLLSAARGRLSHEIVTGLFGELSVLCHLAEAEPHLALDAWVGPTGATRDFLHGDRAIEVKSRVTHSAERVRISSLEQLDWRTLDKLTLAVIDVEDDDFGQSLGDLVDRAVALGVPRLALNDLLEGFGFVAGMKGDEERRMQVARLRVWQVAEGFPALTTQDMDPSPMDAVVSVNYSLDTTRLPDPVVDDWEVLVTAVGWAE</sequence>
<dbReference type="EMBL" id="CP013290">
    <property type="protein sequence ID" value="APH01086.1"/>
    <property type="molecule type" value="Genomic_DNA"/>
</dbReference>
<name>A0A1L3MFX8_9MICO</name>
<proteinExistence type="predicted"/>
<keyword evidence="2" id="KW-1185">Reference proteome</keyword>
<gene>
    <name evidence="1" type="ORF">ASJ30_05655</name>
</gene>
<dbReference type="Pfam" id="PF14390">
    <property type="entry name" value="DUF4420"/>
    <property type="match status" value="1"/>
</dbReference>
<dbReference type="KEGG" id="jte:ASJ30_05655"/>